<dbReference type="STRING" id="670580.A0A1X6MK13"/>
<dbReference type="AlphaFoldDB" id="A0A1X6MK13"/>
<evidence type="ECO:0000313" key="2">
    <source>
        <dbReference type="EMBL" id="OSX56720.1"/>
    </source>
</evidence>
<sequence>MDDKTQTVDVEAVACHIYGKNMQANGYKISFDRAKITVPGSTAVIHAPSPAASALNRQCLLPVGIAYDAASSLLAAVCSVSHVIRPIRPRIAPPLIAPPACSVRSLSTPQAMIASCTKAFEYTADNKESLRRSVAQLYRVDIVEEFRTAYIQVSGPGMYQDTDTSSCSRTLLDATEYPTRMVHGEFRAVYLHVFQCLETIAAQSSFNFCLRLRARGGRSLNLHFGDAICKTPARGDKTNSTRGEKRRGALIHAQDAAVLKTVWTPNNGPVIMMLQRRAWLVDHGYIRSDAQKAHDELVKLMQDKCTHFSDPHLLSNALIVVVICNEYNARTAPYDVWPDACLRAYLREHSLSEDTLSTSRPGLLQETTGRAEALFGHVKAVINGGVKAAEARFGKVLDVLTGSAEHARGRTGEWMQEGGQKLKDAGAKVPKTEL</sequence>
<evidence type="ECO:0000256" key="1">
    <source>
        <dbReference type="SAM" id="MobiDB-lite"/>
    </source>
</evidence>
<keyword evidence="3" id="KW-1185">Reference proteome</keyword>
<dbReference type="Proteomes" id="UP000194127">
    <property type="component" value="Unassembled WGS sequence"/>
</dbReference>
<dbReference type="GeneID" id="36322170"/>
<accession>A0A1X6MK13</accession>
<organism evidence="2 3">
    <name type="scientific">Postia placenta MAD-698-R-SB12</name>
    <dbReference type="NCBI Taxonomy" id="670580"/>
    <lineage>
        <taxon>Eukaryota</taxon>
        <taxon>Fungi</taxon>
        <taxon>Dikarya</taxon>
        <taxon>Basidiomycota</taxon>
        <taxon>Agaricomycotina</taxon>
        <taxon>Agaricomycetes</taxon>
        <taxon>Polyporales</taxon>
        <taxon>Adustoporiaceae</taxon>
        <taxon>Rhodonia</taxon>
    </lineage>
</organism>
<protein>
    <submittedName>
        <fullName evidence="2">Uncharacterized protein</fullName>
    </submittedName>
</protein>
<dbReference type="RefSeq" id="XP_024333514.1">
    <property type="nucleotide sequence ID" value="XM_024477220.1"/>
</dbReference>
<evidence type="ECO:0000313" key="3">
    <source>
        <dbReference type="Proteomes" id="UP000194127"/>
    </source>
</evidence>
<feature type="compositionally biased region" description="Basic and acidic residues" evidence="1">
    <location>
        <begin position="420"/>
        <end position="434"/>
    </location>
</feature>
<reference evidence="2 3" key="1">
    <citation type="submission" date="2017-04" db="EMBL/GenBank/DDBJ databases">
        <title>Genome Sequence of the Model Brown-Rot Fungus Postia placenta SB12.</title>
        <authorList>
            <consortium name="DOE Joint Genome Institute"/>
            <person name="Gaskell J."/>
            <person name="Kersten P."/>
            <person name="Larrondo L.F."/>
            <person name="Canessa P."/>
            <person name="Martinez D."/>
            <person name="Hibbett D."/>
            <person name="Schmoll M."/>
            <person name="Kubicek C.P."/>
            <person name="Martinez A.T."/>
            <person name="Yadav J."/>
            <person name="Master E."/>
            <person name="Magnuson J.K."/>
            <person name="James T."/>
            <person name="Yaver D."/>
            <person name="Berka R."/>
            <person name="Labutti K."/>
            <person name="Lipzen A."/>
            <person name="Aerts A."/>
            <person name="Barry K."/>
            <person name="Henrissat B."/>
            <person name="Blanchette R."/>
            <person name="Grigoriev I."/>
            <person name="Cullen D."/>
        </authorList>
    </citation>
    <scope>NUCLEOTIDE SEQUENCE [LARGE SCALE GENOMIC DNA]</scope>
    <source>
        <strain evidence="2 3">MAD-698-R-SB12</strain>
    </source>
</reference>
<name>A0A1X6MK13_9APHY</name>
<feature type="region of interest" description="Disordered" evidence="1">
    <location>
        <begin position="408"/>
        <end position="434"/>
    </location>
</feature>
<dbReference type="EMBL" id="KZ110612">
    <property type="protein sequence ID" value="OSX56720.1"/>
    <property type="molecule type" value="Genomic_DNA"/>
</dbReference>
<proteinExistence type="predicted"/>
<gene>
    <name evidence="2" type="ORF">POSPLADRAFT_1037411</name>
</gene>
<dbReference type="OrthoDB" id="2527403at2759"/>